<evidence type="ECO:0000256" key="12">
    <source>
        <dbReference type="RuleBase" id="RU363002"/>
    </source>
</evidence>
<dbReference type="SUPFAM" id="SSF143631">
    <property type="entry name" value="ApbE-like"/>
    <property type="match status" value="1"/>
</dbReference>
<keyword evidence="3 10" id="KW-0285">Flavoprotein</keyword>
<evidence type="ECO:0000256" key="11">
    <source>
        <dbReference type="PIRSR" id="PIRSR006268-2"/>
    </source>
</evidence>
<keyword evidence="5 10" id="KW-0479">Metal-binding</keyword>
<reference evidence="13 14" key="1">
    <citation type="submission" date="2018-08" db="EMBL/GenBank/DDBJ databases">
        <title>Pallidiluteibacterium maritimus gen. nov., sp. nov., isolated from coastal sediment.</title>
        <authorList>
            <person name="Zhou L.Y."/>
        </authorList>
    </citation>
    <scope>NUCLEOTIDE SEQUENCE [LARGE SCALE GENOMIC DNA]</scope>
    <source>
        <strain evidence="13 14">XSD2</strain>
    </source>
</reference>
<comment type="function">
    <text evidence="12">Flavin transferase that catalyzes the transfer of the FMN moiety of FAD and its covalent binding to the hydroxyl group of a threonine residue in a target flavoprotein.</text>
</comment>
<dbReference type="AlphaFoldDB" id="A0A399T7L9"/>
<gene>
    <name evidence="13" type="ORF">D1614_01250</name>
</gene>
<keyword evidence="4 10" id="KW-0808">Transferase</keyword>
<keyword evidence="12" id="KW-0997">Cell inner membrane</keyword>
<evidence type="ECO:0000256" key="8">
    <source>
        <dbReference type="ARBA" id="ARBA00031306"/>
    </source>
</evidence>
<proteinExistence type="inferred from homology"/>
<evidence type="ECO:0000256" key="4">
    <source>
        <dbReference type="ARBA" id="ARBA00022679"/>
    </source>
</evidence>
<dbReference type="PANTHER" id="PTHR30040">
    <property type="entry name" value="THIAMINE BIOSYNTHESIS LIPOPROTEIN APBE"/>
    <property type="match status" value="1"/>
</dbReference>
<dbReference type="GO" id="GO:0046872">
    <property type="term" value="F:metal ion binding"/>
    <property type="evidence" value="ECO:0007669"/>
    <property type="project" value="UniProtKB-UniRule"/>
</dbReference>
<evidence type="ECO:0000313" key="14">
    <source>
        <dbReference type="Proteomes" id="UP000265926"/>
    </source>
</evidence>
<sequence>MSLKIKFRQMKIRFIILAATLFLMSACNQPTAKYMANSGMVYGTYYSIKYESPDGSDLQEEVDREFQRLTMIFSHYEKESTISKVNRNEEVKLEPEFVTCFNRAQEIAEITNGAFDITAAPLISAWGFGPENRQKMTQTVVDSLKAFTGYRKIKIVDGKVEKEIPEIQLNMSAIAKGYTCDLIGDFLAKKGCENFMVDIGGEVVAKGNNDKGRTWTIGIREPVENPFSNDLNAAIRLPDHALATSGNYLNFYEEDGKKYAHTIDPSSGYPVQHSLLSSTVLANDCMTADAFATAFMVLGKDAGIEVARKVPGLEIYFIYADDQGNNQVYMSEGFSQYVAR</sequence>
<comment type="cofactor">
    <cofactor evidence="11">
        <name>Mg(2+)</name>
        <dbReference type="ChEBI" id="CHEBI:18420"/>
    </cofactor>
    <cofactor evidence="11">
        <name>Mn(2+)</name>
        <dbReference type="ChEBI" id="CHEBI:29035"/>
    </cofactor>
    <text evidence="11">Magnesium. Can also use manganese.</text>
</comment>
<dbReference type="PROSITE" id="PS51257">
    <property type="entry name" value="PROKAR_LIPOPROTEIN"/>
    <property type="match status" value="1"/>
</dbReference>
<dbReference type="EMBL" id="QWGR01000001">
    <property type="protein sequence ID" value="RIJ50875.1"/>
    <property type="molecule type" value="Genomic_DNA"/>
</dbReference>
<dbReference type="Gene3D" id="3.10.520.10">
    <property type="entry name" value="ApbE-like domains"/>
    <property type="match status" value="1"/>
</dbReference>
<dbReference type="EC" id="2.7.1.180" evidence="1 10"/>
<dbReference type="OrthoDB" id="9778595at2"/>
<accession>A0A399T7L9</accession>
<comment type="subcellular location">
    <subcellularLocation>
        <location evidence="12">Cell inner membrane</location>
        <topology evidence="12">Lipid-anchor</topology>
        <orientation evidence="12">Periplasmic side</orientation>
    </subcellularLocation>
</comment>
<evidence type="ECO:0000256" key="7">
    <source>
        <dbReference type="ARBA" id="ARBA00022842"/>
    </source>
</evidence>
<keyword evidence="14" id="KW-1185">Reference proteome</keyword>
<feature type="binding site" evidence="11">
    <location>
        <position position="293"/>
    </location>
    <ligand>
        <name>Mg(2+)</name>
        <dbReference type="ChEBI" id="CHEBI:18420"/>
    </ligand>
</feature>
<keyword evidence="6 10" id="KW-0274">FAD</keyword>
<keyword evidence="7 10" id="KW-0460">Magnesium</keyword>
<evidence type="ECO:0000256" key="5">
    <source>
        <dbReference type="ARBA" id="ARBA00022723"/>
    </source>
</evidence>
<feature type="binding site" evidence="11">
    <location>
        <position position="173"/>
    </location>
    <ligand>
        <name>Mg(2+)</name>
        <dbReference type="ChEBI" id="CHEBI:18420"/>
    </ligand>
</feature>
<evidence type="ECO:0000256" key="1">
    <source>
        <dbReference type="ARBA" id="ARBA00011955"/>
    </source>
</evidence>
<evidence type="ECO:0000256" key="2">
    <source>
        <dbReference type="ARBA" id="ARBA00016337"/>
    </source>
</evidence>
<dbReference type="GO" id="GO:0005886">
    <property type="term" value="C:plasma membrane"/>
    <property type="evidence" value="ECO:0007669"/>
    <property type="project" value="UniProtKB-SubCell"/>
</dbReference>
<feature type="signal peptide" evidence="12">
    <location>
        <begin position="1"/>
        <end position="32"/>
    </location>
</feature>
<dbReference type="PIRSF" id="PIRSF006268">
    <property type="entry name" value="ApbE"/>
    <property type="match status" value="1"/>
</dbReference>
<evidence type="ECO:0000256" key="10">
    <source>
        <dbReference type="PIRNR" id="PIRNR006268"/>
    </source>
</evidence>
<feature type="binding site" evidence="11">
    <location>
        <position position="289"/>
    </location>
    <ligand>
        <name>Mg(2+)</name>
        <dbReference type="ChEBI" id="CHEBI:18420"/>
    </ligand>
</feature>
<keyword evidence="12" id="KW-0732">Signal</keyword>
<evidence type="ECO:0000256" key="9">
    <source>
        <dbReference type="ARBA" id="ARBA00048540"/>
    </source>
</evidence>
<comment type="catalytic activity">
    <reaction evidence="9 10 12">
        <text>L-threonyl-[protein] + FAD = FMN-L-threonyl-[protein] + AMP + H(+)</text>
        <dbReference type="Rhea" id="RHEA:36847"/>
        <dbReference type="Rhea" id="RHEA-COMP:11060"/>
        <dbReference type="Rhea" id="RHEA-COMP:11061"/>
        <dbReference type="ChEBI" id="CHEBI:15378"/>
        <dbReference type="ChEBI" id="CHEBI:30013"/>
        <dbReference type="ChEBI" id="CHEBI:57692"/>
        <dbReference type="ChEBI" id="CHEBI:74257"/>
        <dbReference type="ChEBI" id="CHEBI:456215"/>
        <dbReference type="EC" id="2.7.1.180"/>
    </reaction>
</comment>
<dbReference type="InterPro" id="IPR024932">
    <property type="entry name" value="ApbE"/>
</dbReference>
<dbReference type="Pfam" id="PF02424">
    <property type="entry name" value="ApbE"/>
    <property type="match status" value="1"/>
</dbReference>
<evidence type="ECO:0000256" key="3">
    <source>
        <dbReference type="ARBA" id="ARBA00022630"/>
    </source>
</evidence>
<evidence type="ECO:0000313" key="13">
    <source>
        <dbReference type="EMBL" id="RIJ50875.1"/>
    </source>
</evidence>
<keyword evidence="12" id="KW-0472">Membrane</keyword>
<comment type="similarity">
    <text evidence="10 12">Belongs to the ApbE family.</text>
</comment>
<keyword evidence="12" id="KW-1003">Cell membrane</keyword>
<evidence type="ECO:0000256" key="6">
    <source>
        <dbReference type="ARBA" id="ARBA00022827"/>
    </source>
</evidence>
<keyword evidence="12" id="KW-0449">Lipoprotein</keyword>
<feature type="chain" id="PRO_5017105710" description="FAD:protein FMN transferase" evidence="12">
    <location>
        <begin position="33"/>
        <end position="340"/>
    </location>
</feature>
<comment type="caution">
    <text evidence="13">The sequence shown here is derived from an EMBL/GenBank/DDBJ whole genome shotgun (WGS) entry which is preliminary data.</text>
</comment>
<dbReference type="Proteomes" id="UP000265926">
    <property type="component" value="Unassembled WGS sequence"/>
</dbReference>
<dbReference type="InterPro" id="IPR003374">
    <property type="entry name" value="ApbE-like_sf"/>
</dbReference>
<protein>
    <recommendedName>
        <fullName evidence="2 10">FAD:protein FMN transferase</fullName>
        <ecNumber evidence="1 10">2.7.1.180</ecNumber>
    </recommendedName>
    <alternativeName>
        <fullName evidence="8 10">Flavin transferase</fullName>
    </alternativeName>
</protein>
<organism evidence="13 14">
    <name type="scientific">Maribellus luteus</name>
    <dbReference type="NCBI Taxonomy" id="2305463"/>
    <lineage>
        <taxon>Bacteria</taxon>
        <taxon>Pseudomonadati</taxon>
        <taxon>Bacteroidota</taxon>
        <taxon>Bacteroidia</taxon>
        <taxon>Marinilabiliales</taxon>
        <taxon>Prolixibacteraceae</taxon>
        <taxon>Maribellus</taxon>
    </lineage>
</organism>
<dbReference type="PANTHER" id="PTHR30040:SF2">
    <property type="entry name" value="FAD:PROTEIN FMN TRANSFERASE"/>
    <property type="match status" value="1"/>
</dbReference>
<dbReference type="GO" id="GO:0016740">
    <property type="term" value="F:transferase activity"/>
    <property type="evidence" value="ECO:0007669"/>
    <property type="project" value="UniProtKB-UniRule"/>
</dbReference>
<name>A0A399T7L9_9BACT</name>